<reference evidence="6" key="1">
    <citation type="submission" date="2025-08" db="UniProtKB">
        <authorList>
            <consortium name="RefSeq"/>
        </authorList>
    </citation>
    <scope>IDENTIFICATION</scope>
</reference>
<keyword evidence="6" id="KW-0675">Receptor</keyword>
<feature type="transmembrane region" description="Helical" evidence="2">
    <location>
        <begin position="231"/>
        <end position="257"/>
    </location>
</feature>
<dbReference type="CTD" id="569454"/>
<feature type="region of interest" description="Disordered" evidence="1">
    <location>
        <begin position="298"/>
        <end position="383"/>
    </location>
</feature>
<evidence type="ECO:0000259" key="4">
    <source>
        <dbReference type="PROSITE" id="PS50853"/>
    </source>
</evidence>
<dbReference type="InterPro" id="IPR015373">
    <property type="entry name" value="Interferon/interleukin_rcp_dom"/>
</dbReference>
<dbReference type="InterPro" id="IPR050650">
    <property type="entry name" value="Type-II_Cytokine-TF_Rcpt"/>
</dbReference>
<evidence type="ECO:0000256" key="3">
    <source>
        <dbReference type="SAM" id="SignalP"/>
    </source>
</evidence>
<dbReference type="GO" id="GO:0004896">
    <property type="term" value="F:cytokine receptor activity"/>
    <property type="evidence" value="ECO:0007669"/>
    <property type="project" value="TreeGrafter"/>
</dbReference>
<dbReference type="Pfam" id="PF09294">
    <property type="entry name" value="Interfer-bind"/>
    <property type="match status" value="1"/>
</dbReference>
<evidence type="ECO:0000313" key="6">
    <source>
        <dbReference type="RefSeq" id="XP_030642240.1"/>
    </source>
</evidence>
<keyword evidence="2" id="KW-1133">Transmembrane helix</keyword>
<keyword evidence="2" id="KW-0472">Membrane</keyword>
<dbReference type="InParanoid" id="A0A6J2WA42"/>
<dbReference type="OrthoDB" id="8947665at2759"/>
<feature type="compositionally biased region" description="Acidic residues" evidence="1">
    <location>
        <begin position="327"/>
        <end position="341"/>
    </location>
</feature>
<accession>A0A6J2WA42</accession>
<dbReference type="PROSITE" id="PS50853">
    <property type="entry name" value="FN3"/>
    <property type="match status" value="1"/>
</dbReference>
<feature type="compositionally biased region" description="Low complexity" evidence="1">
    <location>
        <begin position="352"/>
        <end position="362"/>
    </location>
</feature>
<sequence length="623" mass="69677">MRRWFIRPENSLTVRMMILLFLVIFVAFPCCNALDSLPALVNVSMESQNFNHILKWSPGVGTPKGTVYKIFIRGGRDCRKDPLSTMNTKIDMSDCLNDPYCDYTLKVKATYGNRSSPVVTKYFQPFTETVIGPPMVNLTGLGDGLMVDIFLPARMNRSHQFYKSLTFNVEYRRAEEEKGFNMKSDTTFNLTNLQPGQNYCVRVFPESSSNKNMIPSKWQCSLTSVIQPRKLAFLVGWVFGIVLTGLCFIALFGGLVYTGILCKPKQVLPTALRCIVHSYYLCPEPIQVKPVFEVDVKQSANPSKPAPGKSLCQRAGGKDKDCRQVGDDDDDDDDDDEEEVENCGYMDTEARSSSTGTGSSSSREYRSTNFPEEAAENSGSCISADASDSSVKVSCNTPEWRDHLQDLCLSEVKVNKEEPVPIPDRDKLNDHQPAELDEEQFKETEEEKFSTNVNLFSVTLGALKRDREAGTEEDEDVKEECQPLILPLEDTQCNYSQNSALKISQTPLLTGLFVRSAQTELSAHALKPLTHGLMNSCTTLEELQTDSLVNRLSGSNRHADGDQDRQMDILETAVDLSEGEEEYKGTESAYLVTHTGITNPRNGCSTEDEDEDEEECFSGYMTR</sequence>
<dbReference type="PANTHER" id="PTHR20859:SF53">
    <property type="entry name" value="INTERLEUKIN-22 RECEPTOR SUBUNIT ALPHA-1"/>
    <property type="match status" value="1"/>
</dbReference>
<dbReference type="RefSeq" id="XP_030642240.1">
    <property type="nucleotide sequence ID" value="XM_030786380.1"/>
</dbReference>
<dbReference type="GeneID" id="115822500"/>
<dbReference type="Proteomes" id="UP000504632">
    <property type="component" value="Chromosome 10"/>
</dbReference>
<keyword evidence="3" id="KW-0732">Signal</keyword>
<dbReference type="CDD" id="cd00063">
    <property type="entry name" value="FN3"/>
    <property type="match status" value="1"/>
</dbReference>
<dbReference type="Pfam" id="PF01108">
    <property type="entry name" value="Tissue_fac"/>
    <property type="match status" value="1"/>
</dbReference>
<feature type="compositionally biased region" description="Basic and acidic residues" evidence="1">
    <location>
        <begin position="316"/>
        <end position="326"/>
    </location>
</feature>
<keyword evidence="2" id="KW-0812">Transmembrane</keyword>
<evidence type="ECO:0000313" key="5">
    <source>
        <dbReference type="Proteomes" id="UP000504632"/>
    </source>
</evidence>
<dbReference type="GO" id="GO:0005886">
    <property type="term" value="C:plasma membrane"/>
    <property type="evidence" value="ECO:0007669"/>
    <property type="project" value="TreeGrafter"/>
</dbReference>
<feature type="region of interest" description="Disordered" evidence="1">
    <location>
        <begin position="597"/>
        <end position="623"/>
    </location>
</feature>
<evidence type="ECO:0000256" key="2">
    <source>
        <dbReference type="SAM" id="Phobius"/>
    </source>
</evidence>
<dbReference type="InterPro" id="IPR013783">
    <property type="entry name" value="Ig-like_fold"/>
</dbReference>
<dbReference type="Gene3D" id="2.60.40.10">
    <property type="entry name" value="Immunoglobulins"/>
    <property type="match status" value="1"/>
</dbReference>
<gene>
    <name evidence="6" type="primary">crfb1</name>
</gene>
<dbReference type="SUPFAM" id="SSF49265">
    <property type="entry name" value="Fibronectin type III"/>
    <property type="match status" value="2"/>
</dbReference>
<organism evidence="5 6">
    <name type="scientific">Chanos chanos</name>
    <name type="common">Milkfish</name>
    <name type="synonym">Mugil chanos</name>
    <dbReference type="NCBI Taxonomy" id="29144"/>
    <lineage>
        <taxon>Eukaryota</taxon>
        <taxon>Metazoa</taxon>
        <taxon>Chordata</taxon>
        <taxon>Craniata</taxon>
        <taxon>Vertebrata</taxon>
        <taxon>Euteleostomi</taxon>
        <taxon>Actinopterygii</taxon>
        <taxon>Neopterygii</taxon>
        <taxon>Teleostei</taxon>
        <taxon>Ostariophysi</taxon>
        <taxon>Gonorynchiformes</taxon>
        <taxon>Chanidae</taxon>
        <taxon>Chanos</taxon>
    </lineage>
</organism>
<protein>
    <submittedName>
        <fullName evidence="6">Cytokine receptor family member b1</fullName>
    </submittedName>
</protein>
<name>A0A6J2WA42_CHACN</name>
<dbReference type="AlphaFoldDB" id="A0A6J2WA42"/>
<proteinExistence type="predicted"/>
<dbReference type="PANTHER" id="PTHR20859">
    <property type="entry name" value="INTERFERON/INTERLEUKIN RECEPTOR"/>
    <property type="match status" value="1"/>
</dbReference>
<feature type="signal peptide" evidence="3">
    <location>
        <begin position="1"/>
        <end position="33"/>
    </location>
</feature>
<dbReference type="InterPro" id="IPR003961">
    <property type="entry name" value="FN3_dom"/>
</dbReference>
<feature type="compositionally biased region" description="Acidic residues" evidence="1">
    <location>
        <begin position="606"/>
        <end position="616"/>
    </location>
</feature>
<feature type="domain" description="Fibronectin type-III" evidence="4">
    <location>
        <begin position="130"/>
        <end position="229"/>
    </location>
</feature>
<evidence type="ECO:0000256" key="1">
    <source>
        <dbReference type="SAM" id="MobiDB-lite"/>
    </source>
</evidence>
<keyword evidence="5" id="KW-1185">Reference proteome</keyword>
<feature type="chain" id="PRO_5026931262" evidence="3">
    <location>
        <begin position="34"/>
        <end position="623"/>
    </location>
</feature>
<dbReference type="InterPro" id="IPR036116">
    <property type="entry name" value="FN3_sf"/>
</dbReference>